<dbReference type="InParanoid" id="A0A401GV18"/>
<comment type="caution">
    <text evidence="1">The sequence shown here is derived from an EMBL/GenBank/DDBJ whole genome shotgun (WGS) entry which is preliminary data.</text>
</comment>
<dbReference type="RefSeq" id="XP_027616946.1">
    <property type="nucleotide sequence ID" value="XM_027761145.1"/>
</dbReference>
<dbReference type="GeneID" id="38782950"/>
<dbReference type="AlphaFoldDB" id="A0A401GV18"/>
<protein>
    <submittedName>
        <fullName evidence="1">Uncharacterized protein</fullName>
    </submittedName>
</protein>
<accession>A0A401GV18</accession>
<evidence type="ECO:0000313" key="2">
    <source>
        <dbReference type="Proteomes" id="UP000287166"/>
    </source>
</evidence>
<dbReference type="EMBL" id="BFAD01000008">
    <property type="protein sequence ID" value="GBE86033.1"/>
    <property type="molecule type" value="Genomic_DNA"/>
</dbReference>
<evidence type="ECO:0000313" key="1">
    <source>
        <dbReference type="EMBL" id="GBE86033.1"/>
    </source>
</evidence>
<reference evidence="1 2" key="1">
    <citation type="journal article" date="2018" name="Sci. Rep.">
        <title>Genome sequence of the cauliflower mushroom Sparassis crispa (Hanabiratake) and its association with beneficial usage.</title>
        <authorList>
            <person name="Kiyama R."/>
            <person name="Furutani Y."/>
            <person name="Kawaguchi K."/>
            <person name="Nakanishi T."/>
        </authorList>
    </citation>
    <scope>NUCLEOTIDE SEQUENCE [LARGE SCALE GENOMIC DNA]</scope>
</reference>
<proteinExistence type="predicted"/>
<sequence length="94" mass="10657">MDEITRKRPLLLRFAPRPRSSQLTPPVRLLGPSAAAVREVYIDRVWLLIAPLASIAVYAEPYALDRAPFVNNSRSLSPTFRSSVLRSQRTIRRA</sequence>
<name>A0A401GV18_9APHY</name>
<dbReference type="Proteomes" id="UP000287166">
    <property type="component" value="Unassembled WGS sequence"/>
</dbReference>
<gene>
    <name evidence="1" type="ORF">SCP_0805570</name>
</gene>
<keyword evidence="2" id="KW-1185">Reference proteome</keyword>
<organism evidence="1 2">
    <name type="scientific">Sparassis crispa</name>
    <dbReference type="NCBI Taxonomy" id="139825"/>
    <lineage>
        <taxon>Eukaryota</taxon>
        <taxon>Fungi</taxon>
        <taxon>Dikarya</taxon>
        <taxon>Basidiomycota</taxon>
        <taxon>Agaricomycotina</taxon>
        <taxon>Agaricomycetes</taxon>
        <taxon>Polyporales</taxon>
        <taxon>Sparassidaceae</taxon>
        <taxon>Sparassis</taxon>
    </lineage>
</organism>